<evidence type="ECO:0000313" key="2">
    <source>
        <dbReference type="EMBL" id="EMA31937.1"/>
    </source>
</evidence>
<dbReference type="AlphaFoldDB" id="M0LEE0"/>
<proteinExistence type="predicted"/>
<keyword evidence="3" id="KW-1185">Reference proteome</keyword>
<dbReference type="EMBL" id="AOLY01000011">
    <property type="protein sequence ID" value="EMA31937.1"/>
    <property type="molecule type" value="Genomic_DNA"/>
</dbReference>
<dbReference type="STRING" id="1227453.C444_07685"/>
<comment type="caution">
    <text evidence="2">The sequence shown here is derived from an EMBL/GenBank/DDBJ whole genome shotgun (WGS) entry which is preliminary data.</text>
</comment>
<gene>
    <name evidence="2" type="ORF">C444_07685</name>
</gene>
<evidence type="ECO:0000259" key="1">
    <source>
        <dbReference type="Pfam" id="PF24839"/>
    </source>
</evidence>
<accession>M0LEE0</accession>
<name>M0LEE0_HALJT</name>
<dbReference type="PATRIC" id="fig|1227453.3.peg.1528"/>
<dbReference type="Proteomes" id="UP000011524">
    <property type="component" value="Unassembled WGS sequence"/>
</dbReference>
<organism evidence="2 3">
    <name type="scientific">Haloarcula japonica (strain ATCC 49778 / DSM 6131 / JCM 7785 / NBRC 101032 / NCIMB 13157 / TR-1)</name>
    <dbReference type="NCBI Taxonomy" id="1227453"/>
    <lineage>
        <taxon>Archaea</taxon>
        <taxon>Methanobacteriati</taxon>
        <taxon>Methanobacteriota</taxon>
        <taxon>Stenosarchaea group</taxon>
        <taxon>Halobacteria</taxon>
        <taxon>Halobacteriales</taxon>
        <taxon>Haloarculaceae</taxon>
        <taxon>Haloarcula</taxon>
    </lineage>
</organism>
<reference evidence="2 3" key="1">
    <citation type="journal article" date="2014" name="PLoS Genet.">
        <title>Phylogenetically driven sequencing of extremely halophilic archaea reveals strategies for static and dynamic osmo-response.</title>
        <authorList>
            <person name="Becker E.A."/>
            <person name="Seitzer P.M."/>
            <person name="Tritt A."/>
            <person name="Larsen D."/>
            <person name="Krusor M."/>
            <person name="Yao A.I."/>
            <person name="Wu D."/>
            <person name="Madern D."/>
            <person name="Eisen J.A."/>
            <person name="Darling A.E."/>
            <person name="Facciotti M.T."/>
        </authorList>
    </citation>
    <scope>NUCLEOTIDE SEQUENCE [LARGE SCALE GENOMIC DNA]</scope>
    <source>
        <strain evidence="3">ATCC 49778 / DSM 6131 / JCM 7785 / NBRC 101032 / NCIMB 13157 / TR-1</strain>
    </source>
</reference>
<feature type="domain" description="DUF7718" evidence="1">
    <location>
        <begin position="20"/>
        <end position="100"/>
    </location>
</feature>
<protein>
    <recommendedName>
        <fullName evidence="1">DUF7718 domain-containing protein</fullName>
    </recommendedName>
</protein>
<dbReference type="InterPro" id="IPR056135">
    <property type="entry name" value="DUF7718"/>
</dbReference>
<sequence length="103" mass="11883">MIRLAVDLSDAVDTATAPVTTDFAVWLFYWMPSEDAPDASHEHIVRIDDRKHGGPHIDRFYSEEGGKDTSLPSDFDAEDAEERLREDWRHFADTYYQAHGGWR</sequence>
<evidence type="ECO:0000313" key="3">
    <source>
        <dbReference type="Proteomes" id="UP000011524"/>
    </source>
</evidence>
<dbReference type="Pfam" id="PF24839">
    <property type="entry name" value="DUF7718"/>
    <property type="match status" value="1"/>
</dbReference>